<sequence>MLFMIKSPLSSLKRLKNIILPRFAGDQLPRNLIKPLRGSGGSHRHHYRYYWH</sequence>
<reference evidence="1" key="1">
    <citation type="journal article" date="1994" name="J. Bacteriol.">
        <title>Cloning and characterization of an autonomous replication sequence from Coxiella burnetii.</title>
        <authorList>
            <person name="Suhan M."/>
            <person name="Chen S.Y."/>
            <person name="Thompson H.A."/>
            <person name="Hoover T.A."/>
            <person name="Hill A."/>
            <person name="Williams J.C."/>
        </authorList>
    </citation>
    <scope>NUCLEOTIDE SEQUENCE</scope>
    <source>
        <strain evidence="1">Nine Mile strain phase I</strain>
    </source>
</reference>
<dbReference type="EMBL" id="U10529">
    <property type="protein sequence ID" value="AAA56912.1"/>
    <property type="molecule type" value="Genomic_DNA"/>
</dbReference>
<evidence type="ECO:0000313" key="1">
    <source>
        <dbReference type="EMBL" id="AAA56912.1"/>
    </source>
</evidence>
<proteinExistence type="predicted"/>
<dbReference type="AlphaFoldDB" id="Q45836"/>
<reference evidence="1" key="2">
    <citation type="submission" date="1994-06" db="EMBL/GenBank/DDBJ databases">
        <authorList>
            <person name="Suhan M.L."/>
        </authorList>
    </citation>
    <scope>NUCLEOTIDE SEQUENCE</scope>
    <source>
        <strain evidence="1">Nine Mile strain phase I</strain>
    </source>
</reference>
<protein>
    <submittedName>
        <fullName evidence="1">Uncharacterized protein</fullName>
    </submittedName>
</protein>
<accession>Q45836</accession>
<organism evidence="1">
    <name type="scientific">Coxiella burnetii</name>
    <dbReference type="NCBI Taxonomy" id="777"/>
    <lineage>
        <taxon>Bacteria</taxon>
        <taxon>Pseudomonadati</taxon>
        <taxon>Pseudomonadota</taxon>
        <taxon>Gammaproteobacteria</taxon>
        <taxon>Legionellales</taxon>
        <taxon>Coxiellaceae</taxon>
        <taxon>Coxiella</taxon>
    </lineage>
</organism>
<dbReference type="PIR" id="I40647">
    <property type="entry name" value="I40647"/>
</dbReference>
<name>Q45836_COXBE</name>